<gene>
    <name evidence="7" type="ORF">SAMN02910291_00942</name>
</gene>
<dbReference type="Proteomes" id="UP000182680">
    <property type="component" value="Unassembled WGS sequence"/>
</dbReference>
<evidence type="ECO:0000313" key="7">
    <source>
        <dbReference type="EMBL" id="SFW35077.1"/>
    </source>
</evidence>
<evidence type="ECO:0000313" key="8">
    <source>
        <dbReference type="Proteomes" id="UP000182680"/>
    </source>
</evidence>
<evidence type="ECO:0000256" key="1">
    <source>
        <dbReference type="ARBA" id="ARBA00004442"/>
    </source>
</evidence>
<comment type="similarity">
    <text evidence="2">Belongs to the MipA/OmpV family.</text>
</comment>
<keyword evidence="4" id="KW-0472">Membrane</keyword>
<reference evidence="8" key="1">
    <citation type="submission" date="2016-11" db="EMBL/GenBank/DDBJ databases">
        <authorList>
            <person name="Jaros S."/>
            <person name="Januszkiewicz K."/>
            <person name="Wedrychowicz H."/>
        </authorList>
    </citation>
    <scope>NUCLEOTIDE SEQUENCE [LARGE SCALE GENOMIC DNA]</scope>
    <source>
        <strain evidence="8">DSM 7057</strain>
    </source>
</reference>
<proteinExistence type="inferred from homology"/>
<evidence type="ECO:0000256" key="5">
    <source>
        <dbReference type="ARBA" id="ARBA00023237"/>
    </source>
</evidence>
<comment type="subcellular location">
    <subcellularLocation>
        <location evidence="1">Cell outer membrane</location>
    </subcellularLocation>
</comment>
<dbReference type="AlphaFoldDB" id="A0AA94HRT9"/>
<feature type="chain" id="PRO_5041690274" evidence="6">
    <location>
        <begin position="29"/>
        <end position="272"/>
    </location>
</feature>
<feature type="signal peptide" evidence="6">
    <location>
        <begin position="1"/>
        <end position="28"/>
    </location>
</feature>
<evidence type="ECO:0000256" key="4">
    <source>
        <dbReference type="ARBA" id="ARBA00023136"/>
    </source>
</evidence>
<evidence type="ECO:0000256" key="2">
    <source>
        <dbReference type="ARBA" id="ARBA00005722"/>
    </source>
</evidence>
<keyword evidence="5" id="KW-0998">Cell outer membrane</keyword>
<dbReference type="EMBL" id="FPIW01000011">
    <property type="protein sequence ID" value="SFW35077.1"/>
    <property type="molecule type" value="Genomic_DNA"/>
</dbReference>
<dbReference type="PANTHER" id="PTHR38776:SF1">
    <property type="entry name" value="MLTA-INTERACTING PROTEIN-RELATED"/>
    <property type="match status" value="1"/>
</dbReference>
<organism evidence="7 8">
    <name type="scientific">Desulfovibrio desulfuricans</name>
    <dbReference type="NCBI Taxonomy" id="876"/>
    <lineage>
        <taxon>Bacteria</taxon>
        <taxon>Pseudomonadati</taxon>
        <taxon>Thermodesulfobacteriota</taxon>
        <taxon>Desulfovibrionia</taxon>
        <taxon>Desulfovibrionales</taxon>
        <taxon>Desulfovibrionaceae</taxon>
        <taxon>Desulfovibrio</taxon>
    </lineage>
</organism>
<dbReference type="InterPro" id="IPR010583">
    <property type="entry name" value="MipA"/>
</dbReference>
<dbReference type="GO" id="GO:0009252">
    <property type="term" value="P:peptidoglycan biosynthetic process"/>
    <property type="evidence" value="ECO:0007669"/>
    <property type="project" value="TreeGrafter"/>
</dbReference>
<comment type="caution">
    <text evidence="7">The sequence shown here is derived from an EMBL/GenBank/DDBJ whole genome shotgun (WGS) entry which is preliminary data.</text>
</comment>
<dbReference type="PANTHER" id="PTHR38776">
    <property type="entry name" value="MLTA-INTERACTING PROTEIN-RELATED"/>
    <property type="match status" value="1"/>
</dbReference>
<dbReference type="OMA" id="VKDSPMV"/>
<protein>
    <submittedName>
        <fullName evidence="7">Outer membrane protein</fullName>
    </submittedName>
</protein>
<dbReference type="RefSeq" id="WP_012624118.1">
    <property type="nucleotide sequence ID" value="NZ_FPIW01000011.1"/>
</dbReference>
<name>A0AA94HRT9_DESDE</name>
<evidence type="ECO:0000256" key="6">
    <source>
        <dbReference type="SAM" id="SignalP"/>
    </source>
</evidence>
<keyword evidence="3 6" id="KW-0732">Signal</keyword>
<sequence>MKKRFILNSLLLLPLWICCLLAAPAAQAQELWEDDPDAPAVTAQQDRWGFNAGIGASLRTSEYKGINSLGSPLPLLGYEGNWLYLRGLSGGVHVFKNRYHEFNVQLSYLPQHFYASWSDNDRMKRLDDRYSSLMAGLNYTLRSRYGLASATLSTDVLGVNNGVMADVSYAYPLRFENIVIMPSVGAQWTDSNYNDYYYSVSSSESRKSGLKEYSPESAFSPYAGLTLRVALTDSWSVLVNGKALFLGSEVTDSPMVERSTTYSFNAGFLYAF</sequence>
<dbReference type="GO" id="GO:0009279">
    <property type="term" value="C:cell outer membrane"/>
    <property type="evidence" value="ECO:0007669"/>
    <property type="project" value="UniProtKB-SubCell"/>
</dbReference>
<accession>A0AA94HRT9</accession>
<dbReference type="Pfam" id="PF06629">
    <property type="entry name" value="MipA"/>
    <property type="match status" value="1"/>
</dbReference>
<evidence type="ECO:0000256" key="3">
    <source>
        <dbReference type="ARBA" id="ARBA00022729"/>
    </source>
</evidence>